<evidence type="ECO:0000256" key="1">
    <source>
        <dbReference type="SAM" id="Phobius"/>
    </source>
</evidence>
<proteinExistence type="predicted"/>
<feature type="transmembrane region" description="Helical" evidence="1">
    <location>
        <begin position="191"/>
        <end position="213"/>
    </location>
</feature>
<keyword evidence="4" id="KW-1185">Reference proteome</keyword>
<name>A0A437PW53_9BACT</name>
<feature type="transmembrane region" description="Helical" evidence="1">
    <location>
        <begin position="92"/>
        <end position="110"/>
    </location>
</feature>
<dbReference type="GO" id="GO:0000271">
    <property type="term" value="P:polysaccharide biosynthetic process"/>
    <property type="evidence" value="ECO:0007669"/>
    <property type="project" value="TreeGrafter"/>
</dbReference>
<evidence type="ECO:0000313" key="4">
    <source>
        <dbReference type="Proteomes" id="UP000282832"/>
    </source>
</evidence>
<dbReference type="GO" id="GO:0016020">
    <property type="term" value="C:membrane"/>
    <property type="evidence" value="ECO:0007669"/>
    <property type="project" value="TreeGrafter"/>
</dbReference>
<keyword evidence="1" id="KW-0472">Membrane</keyword>
<dbReference type="InterPro" id="IPR050879">
    <property type="entry name" value="Acyltransferase_3"/>
</dbReference>
<dbReference type="PANTHER" id="PTHR23028:SF53">
    <property type="entry name" value="ACYL_TRANSF_3 DOMAIN-CONTAINING PROTEIN"/>
    <property type="match status" value="1"/>
</dbReference>
<dbReference type="InterPro" id="IPR002656">
    <property type="entry name" value="Acyl_transf_3_dom"/>
</dbReference>
<organism evidence="3 4">
    <name type="scientific">Sandaracinomonas limnophila</name>
    <dbReference type="NCBI Taxonomy" id="1862386"/>
    <lineage>
        <taxon>Bacteria</taxon>
        <taxon>Pseudomonadati</taxon>
        <taxon>Bacteroidota</taxon>
        <taxon>Cytophagia</taxon>
        <taxon>Cytophagales</taxon>
        <taxon>Flectobacillaceae</taxon>
        <taxon>Sandaracinomonas</taxon>
    </lineage>
</organism>
<reference evidence="3 4" key="1">
    <citation type="submission" date="2019-01" db="EMBL/GenBank/DDBJ databases">
        <authorList>
            <person name="Chen W.-M."/>
        </authorList>
    </citation>
    <scope>NUCLEOTIDE SEQUENCE [LARGE SCALE GENOMIC DNA]</scope>
    <source>
        <strain evidence="3 4">FSY-15</strain>
    </source>
</reference>
<dbReference type="EMBL" id="SACY01000001">
    <property type="protein sequence ID" value="RVU26491.1"/>
    <property type="molecule type" value="Genomic_DNA"/>
</dbReference>
<feature type="transmembrane region" description="Helical" evidence="1">
    <location>
        <begin position="328"/>
        <end position="347"/>
    </location>
</feature>
<keyword evidence="1" id="KW-0812">Transmembrane</keyword>
<dbReference type="AlphaFoldDB" id="A0A437PW53"/>
<dbReference type="OrthoDB" id="9796461at2"/>
<dbReference type="RefSeq" id="WP_127802044.1">
    <property type="nucleotide sequence ID" value="NZ_SACY01000001.1"/>
</dbReference>
<evidence type="ECO:0000313" key="3">
    <source>
        <dbReference type="EMBL" id="RVU26491.1"/>
    </source>
</evidence>
<keyword evidence="3" id="KW-0808">Transferase</keyword>
<feature type="transmembrane region" description="Helical" evidence="1">
    <location>
        <begin position="169"/>
        <end position="185"/>
    </location>
</feature>
<sequence length="364" mass="43238">MKILKLKNLKATNYLTKFDGLRGFFCLLVLIQHYHIFNLPPYISDSNFRYLSFIFVDYFFVLSGFVISLNYQFKLNTFNNLKEYLLKRFLRLYPLLFYTSIVYLFLLFLFEGFKNNYLTSFFSDIFFTSSFGLIPDDASVNGVTWSISSEIINYLLFGILFYSVKKNSNRHLIILLVLFIILIYFKSLNEILFFSTHTLGWLRGLLGFFIGYFSQFLHRICSKKLPHIFEYLFIIGLLYIFTFENYLTYPLNNLFLSIFILAYFGLGLFILANTNGILSKILESNLFSFIGKISYSIYLNHMLILNFVMKPILDKLRLEDNLLNQWSVLISTLLICIIYSNLTYSLIEMKFINYFGKYKRRIRR</sequence>
<feature type="transmembrane region" description="Helical" evidence="1">
    <location>
        <begin position="225"/>
        <end position="242"/>
    </location>
</feature>
<feature type="transmembrane region" description="Helical" evidence="1">
    <location>
        <begin position="254"/>
        <end position="274"/>
    </location>
</feature>
<feature type="transmembrane region" description="Helical" evidence="1">
    <location>
        <begin position="20"/>
        <end position="37"/>
    </location>
</feature>
<dbReference type="Proteomes" id="UP000282832">
    <property type="component" value="Unassembled WGS sequence"/>
</dbReference>
<keyword evidence="1" id="KW-1133">Transmembrane helix</keyword>
<feature type="transmembrane region" description="Helical" evidence="1">
    <location>
        <begin position="143"/>
        <end position="162"/>
    </location>
</feature>
<gene>
    <name evidence="3" type="ORF">EOJ36_00400</name>
</gene>
<dbReference type="GO" id="GO:0016747">
    <property type="term" value="F:acyltransferase activity, transferring groups other than amino-acyl groups"/>
    <property type="evidence" value="ECO:0007669"/>
    <property type="project" value="InterPro"/>
</dbReference>
<feature type="transmembrane region" description="Helical" evidence="1">
    <location>
        <begin position="49"/>
        <end position="71"/>
    </location>
</feature>
<dbReference type="PANTHER" id="PTHR23028">
    <property type="entry name" value="ACETYLTRANSFERASE"/>
    <property type="match status" value="1"/>
</dbReference>
<protein>
    <submittedName>
        <fullName evidence="3">Acyltransferase</fullName>
    </submittedName>
</protein>
<keyword evidence="3" id="KW-0012">Acyltransferase</keyword>
<feature type="transmembrane region" description="Helical" evidence="1">
    <location>
        <begin position="286"/>
        <end position="308"/>
    </location>
</feature>
<feature type="domain" description="Acyltransferase 3" evidence="2">
    <location>
        <begin position="17"/>
        <end position="339"/>
    </location>
</feature>
<evidence type="ECO:0000259" key="2">
    <source>
        <dbReference type="Pfam" id="PF01757"/>
    </source>
</evidence>
<comment type="caution">
    <text evidence="3">The sequence shown here is derived from an EMBL/GenBank/DDBJ whole genome shotgun (WGS) entry which is preliminary data.</text>
</comment>
<dbReference type="Pfam" id="PF01757">
    <property type="entry name" value="Acyl_transf_3"/>
    <property type="match status" value="1"/>
</dbReference>
<accession>A0A437PW53</accession>